<evidence type="ECO:0000313" key="4">
    <source>
        <dbReference type="Proteomes" id="UP000746612"/>
    </source>
</evidence>
<evidence type="ECO:0000313" key="2">
    <source>
        <dbReference type="EMBL" id="CAG1977131.1"/>
    </source>
</evidence>
<dbReference type="Proteomes" id="UP000746612">
    <property type="component" value="Unassembled WGS sequence"/>
</dbReference>
<proteinExistence type="predicted"/>
<dbReference type="AlphaFoldDB" id="A0A4U9F0H2"/>
<sequence>MGLPVKPTIPVQFSVRNLSWAHVFVVLVIPLRSILDVPHIADVDSKDELSLLPLMAHKEMSMERLSGSTTMPDPFPSMIVSANHPAQDIEQVAESVYIVALQSIATFLKEWMSALWWIYLSEEWRFTVYLQATKAPLAQSVTARERDTSPSPTQSVGLLRLDRGGGQRRPHGPAWAGRSGGRL</sequence>
<reference evidence="2" key="2">
    <citation type="submission" date="2021-03" db="EMBL/GenBank/DDBJ databases">
        <authorList>
            <person name="Alouane T."/>
            <person name="Langin T."/>
            <person name="Bonhomme L."/>
        </authorList>
    </citation>
    <scope>NUCLEOTIDE SEQUENCE</scope>
    <source>
        <strain evidence="2">MDC_Fg202</strain>
    </source>
</reference>
<organism evidence="2 4">
    <name type="scientific">Gibberella zeae</name>
    <name type="common">Wheat head blight fungus</name>
    <name type="synonym">Fusarium graminearum</name>
    <dbReference type="NCBI Taxonomy" id="5518"/>
    <lineage>
        <taxon>Eukaryota</taxon>
        <taxon>Fungi</taxon>
        <taxon>Dikarya</taxon>
        <taxon>Ascomycota</taxon>
        <taxon>Pezizomycotina</taxon>
        <taxon>Sordariomycetes</taxon>
        <taxon>Hypocreomycetidae</taxon>
        <taxon>Hypocreales</taxon>
        <taxon>Nectriaceae</taxon>
        <taxon>Fusarium</taxon>
    </lineage>
</organism>
<feature type="region of interest" description="Disordered" evidence="1">
    <location>
        <begin position="139"/>
        <end position="183"/>
    </location>
</feature>
<protein>
    <submittedName>
        <fullName evidence="2">Uncharacterized protein</fullName>
    </submittedName>
</protein>
<reference evidence="3" key="1">
    <citation type="submission" date="2019-04" db="EMBL/GenBank/DDBJ databases">
        <authorList>
            <person name="Melise S."/>
            <person name="Noan J."/>
            <person name="Okalmin O."/>
        </authorList>
    </citation>
    <scope>NUCLEOTIDE SEQUENCE</scope>
    <source>
        <strain evidence="3">FN9</strain>
    </source>
</reference>
<evidence type="ECO:0000313" key="3">
    <source>
        <dbReference type="EMBL" id="VIO54074.1"/>
    </source>
</evidence>
<accession>A0A4U9F0H2</accession>
<dbReference type="EMBL" id="CAJPIJ010000104">
    <property type="protein sequence ID" value="CAG1977131.1"/>
    <property type="molecule type" value="Genomic_DNA"/>
</dbReference>
<gene>
    <name evidence="3" type="ORF">FUG_LOCUS114619</name>
    <name evidence="2" type="ORF">MDCFG202_LOCUS143032</name>
</gene>
<name>A0A4U9F0H2_GIBZA</name>
<evidence type="ECO:0000256" key="1">
    <source>
        <dbReference type="SAM" id="MobiDB-lite"/>
    </source>
</evidence>
<dbReference type="EMBL" id="CAAKMV010000088">
    <property type="protein sequence ID" value="VIO54074.1"/>
    <property type="molecule type" value="Genomic_DNA"/>
</dbReference>